<name>A0AAE0BYA3_9CHLO</name>
<sequence>MSGGDLNQKNFPPLPRKSDPEGTDVPSPDQPLSQDGLLRSILALQQQQAEEQRLLREQLLQQAKINEQLQAQIAATGAKSGAADPGSSVKTAEQMLERRRNLAYVPEAAANPFPRRPATLTTRMPRLYDLHGNKTYYALAKKSNSLMKYESLVLGPALSYLHDVIVFGSESLDRAEDGEETLASLHQRFHELMNSVHGVYSLLCNRWTMLELRAQLELDPTSSHRGGAEALRTKLQFVEDRVYQAADGVVADEVCNSG</sequence>
<evidence type="ECO:0000313" key="3">
    <source>
        <dbReference type="Proteomes" id="UP001190700"/>
    </source>
</evidence>
<proteinExistence type="predicted"/>
<evidence type="ECO:0000313" key="2">
    <source>
        <dbReference type="EMBL" id="KAK3243987.1"/>
    </source>
</evidence>
<dbReference type="Proteomes" id="UP001190700">
    <property type="component" value="Unassembled WGS sequence"/>
</dbReference>
<feature type="compositionally biased region" description="Polar residues" evidence="1">
    <location>
        <begin position="1"/>
        <end position="10"/>
    </location>
</feature>
<protein>
    <submittedName>
        <fullName evidence="2">Uncharacterized protein</fullName>
    </submittedName>
</protein>
<organism evidence="2 3">
    <name type="scientific">Cymbomonas tetramitiformis</name>
    <dbReference type="NCBI Taxonomy" id="36881"/>
    <lineage>
        <taxon>Eukaryota</taxon>
        <taxon>Viridiplantae</taxon>
        <taxon>Chlorophyta</taxon>
        <taxon>Pyramimonadophyceae</taxon>
        <taxon>Pyramimonadales</taxon>
        <taxon>Pyramimonadaceae</taxon>
        <taxon>Cymbomonas</taxon>
    </lineage>
</organism>
<comment type="caution">
    <text evidence="2">The sequence shown here is derived from an EMBL/GenBank/DDBJ whole genome shotgun (WGS) entry which is preliminary data.</text>
</comment>
<gene>
    <name evidence="2" type="ORF">CYMTET_46385</name>
</gene>
<dbReference type="EMBL" id="LGRX02032457">
    <property type="protein sequence ID" value="KAK3243987.1"/>
    <property type="molecule type" value="Genomic_DNA"/>
</dbReference>
<dbReference type="AlphaFoldDB" id="A0AAE0BYA3"/>
<accession>A0AAE0BYA3</accession>
<evidence type="ECO:0000256" key="1">
    <source>
        <dbReference type="SAM" id="MobiDB-lite"/>
    </source>
</evidence>
<feature type="region of interest" description="Disordered" evidence="1">
    <location>
        <begin position="1"/>
        <end position="34"/>
    </location>
</feature>
<keyword evidence="3" id="KW-1185">Reference proteome</keyword>
<reference evidence="2 3" key="1">
    <citation type="journal article" date="2015" name="Genome Biol. Evol.">
        <title>Comparative Genomics of a Bacterivorous Green Alga Reveals Evolutionary Causalities and Consequences of Phago-Mixotrophic Mode of Nutrition.</title>
        <authorList>
            <person name="Burns J.A."/>
            <person name="Paasch A."/>
            <person name="Narechania A."/>
            <person name="Kim E."/>
        </authorList>
    </citation>
    <scope>NUCLEOTIDE SEQUENCE [LARGE SCALE GENOMIC DNA]</scope>
    <source>
        <strain evidence="2 3">PLY_AMNH</strain>
    </source>
</reference>